<dbReference type="AlphaFoldDB" id="A0A916VMK1"/>
<protein>
    <recommendedName>
        <fullName evidence="4">DUF2484 domain-containing protein</fullName>
    </recommendedName>
</protein>
<accession>A0A916VMK1</accession>
<dbReference type="RefSeq" id="WP_188670506.1">
    <property type="nucleotide sequence ID" value="NZ_BMKA01000001.1"/>
</dbReference>
<feature type="transmembrane region" description="Helical" evidence="1">
    <location>
        <begin position="6"/>
        <end position="26"/>
    </location>
</feature>
<reference evidence="2" key="2">
    <citation type="submission" date="2020-09" db="EMBL/GenBank/DDBJ databases">
        <authorList>
            <person name="Sun Q."/>
            <person name="Zhou Y."/>
        </authorList>
    </citation>
    <scope>NUCLEOTIDE SEQUENCE</scope>
    <source>
        <strain evidence="2">CGMCC 1.15880</strain>
    </source>
</reference>
<evidence type="ECO:0000256" key="1">
    <source>
        <dbReference type="SAM" id="Phobius"/>
    </source>
</evidence>
<proteinExistence type="predicted"/>
<feature type="transmembrane region" description="Helical" evidence="1">
    <location>
        <begin position="33"/>
        <end position="50"/>
    </location>
</feature>
<keyword evidence="3" id="KW-1185">Reference proteome</keyword>
<dbReference type="Proteomes" id="UP000628017">
    <property type="component" value="Unassembled WGS sequence"/>
</dbReference>
<sequence>MFGIGLHSAILFAACWIGIGTVVALLPARYIPPGAFLLMLLLVPLLPYLWIAGNPFLAVLFLAAVGSLLRWPLVYLGRYIRSKFTGEAFEGPKFDFY</sequence>
<evidence type="ECO:0000313" key="2">
    <source>
        <dbReference type="EMBL" id="GGA07838.1"/>
    </source>
</evidence>
<keyword evidence="1" id="KW-1133">Transmembrane helix</keyword>
<organism evidence="2 3">
    <name type="scientific">Neptunicoccus cionae</name>
    <dbReference type="NCBI Taxonomy" id="2035344"/>
    <lineage>
        <taxon>Bacteria</taxon>
        <taxon>Pseudomonadati</taxon>
        <taxon>Pseudomonadota</taxon>
        <taxon>Alphaproteobacteria</taxon>
        <taxon>Rhodobacterales</taxon>
        <taxon>Paracoccaceae</taxon>
        <taxon>Neptunicoccus</taxon>
    </lineage>
</organism>
<dbReference type="InterPro" id="IPR018919">
    <property type="entry name" value="DUF2484"/>
</dbReference>
<evidence type="ECO:0008006" key="4">
    <source>
        <dbReference type="Google" id="ProtNLM"/>
    </source>
</evidence>
<keyword evidence="1" id="KW-0472">Membrane</keyword>
<comment type="caution">
    <text evidence="2">The sequence shown here is derived from an EMBL/GenBank/DDBJ whole genome shotgun (WGS) entry which is preliminary data.</text>
</comment>
<evidence type="ECO:0000313" key="3">
    <source>
        <dbReference type="Proteomes" id="UP000628017"/>
    </source>
</evidence>
<dbReference type="Pfam" id="PF10658">
    <property type="entry name" value="DUF2484"/>
    <property type="match status" value="1"/>
</dbReference>
<name>A0A916VMK1_9RHOB</name>
<dbReference type="EMBL" id="BMKA01000001">
    <property type="protein sequence ID" value="GGA07838.1"/>
    <property type="molecule type" value="Genomic_DNA"/>
</dbReference>
<keyword evidence="1" id="KW-0812">Transmembrane</keyword>
<reference evidence="2" key="1">
    <citation type="journal article" date="2014" name="Int. J. Syst. Evol. Microbiol.">
        <title>Complete genome sequence of Corynebacterium casei LMG S-19264T (=DSM 44701T), isolated from a smear-ripened cheese.</title>
        <authorList>
            <consortium name="US DOE Joint Genome Institute (JGI-PGF)"/>
            <person name="Walter F."/>
            <person name="Albersmeier A."/>
            <person name="Kalinowski J."/>
            <person name="Ruckert C."/>
        </authorList>
    </citation>
    <scope>NUCLEOTIDE SEQUENCE</scope>
    <source>
        <strain evidence="2">CGMCC 1.15880</strain>
    </source>
</reference>
<feature type="transmembrane region" description="Helical" evidence="1">
    <location>
        <begin position="56"/>
        <end position="76"/>
    </location>
</feature>
<gene>
    <name evidence="2" type="ORF">GCM10011498_04560</name>
</gene>